<name>A0A2Z6N723_TRISU</name>
<dbReference type="EMBL" id="DF973474">
    <property type="protein sequence ID" value="GAU31960.1"/>
    <property type="molecule type" value="Genomic_DNA"/>
</dbReference>
<evidence type="ECO:0000313" key="1">
    <source>
        <dbReference type="EMBL" id="GAU31960.1"/>
    </source>
</evidence>
<organism evidence="1 2">
    <name type="scientific">Trifolium subterraneum</name>
    <name type="common">Subterranean clover</name>
    <dbReference type="NCBI Taxonomy" id="3900"/>
    <lineage>
        <taxon>Eukaryota</taxon>
        <taxon>Viridiplantae</taxon>
        <taxon>Streptophyta</taxon>
        <taxon>Embryophyta</taxon>
        <taxon>Tracheophyta</taxon>
        <taxon>Spermatophyta</taxon>
        <taxon>Magnoliopsida</taxon>
        <taxon>eudicotyledons</taxon>
        <taxon>Gunneridae</taxon>
        <taxon>Pentapetalae</taxon>
        <taxon>rosids</taxon>
        <taxon>fabids</taxon>
        <taxon>Fabales</taxon>
        <taxon>Fabaceae</taxon>
        <taxon>Papilionoideae</taxon>
        <taxon>50 kb inversion clade</taxon>
        <taxon>NPAAA clade</taxon>
        <taxon>Hologalegina</taxon>
        <taxon>IRL clade</taxon>
        <taxon>Trifolieae</taxon>
        <taxon>Trifolium</taxon>
    </lineage>
</organism>
<keyword evidence="2" id="KW-1185">Reference proteome</keyword>
<gene>
    <name evidence="1" type="ORF">TSUD_359050</name>
</gene>
<reference evidence="2" key="1">
    <citation type="journal article" date="2017" name="Front. Plant Sci.">
        <title>Climate Clever Clovers: New Paradigm to Reduce the Environmental Footprint of Ruminants by Breeding Low Methanogenic Forages Utilizing Haplotype Variation.</title>
        <authorList>
            <person name="Kaur P."/>
            <person name="Appels R."/>
            <person name="Bayer P.E."/>
            <person name="Keeble-Gagnere G."/>
            <person name="Wang J."/>
            <person name="Hirakawa H."/>
            <person name="Shirasawa K."/>
            <person name="Vercoe P."/>
            <person name="Stefanova K."/>
            <person name="Durmic Z."/>
            <person name="Nichols P."/>
            <person name="Revell C."/>
            <person name="Isobe S.N."/>
            <person name="Edwards D."/>
            <person name="Erskine W."/>
        </authorList>
    </citation>
    <scope>NUCLEOTIDE SEQUENCE [LARGE SCALE GENOMIC DNA]</scope>
    <source>
        <strain evidence="2">cv. Daliak</strain>
    </source>
</reference>
<dbReference type="AlphaFoldDB" id="A0A2Z6N723"/>
<accession>A0A2Z6N723</accession>
<evidence type="ECO:0000313" key="2">
    <source>
        <dbReference type="Proteomes" id="UP000242715"/>
    </source>
</evidence>
<sequence>MKSGEEKVNGERIDEKMGWEGLVIKGGIVEGVMKGIVYIHVIDVLTQSDQLGSLIDELRDTEEVLDRDSKFNFRE</sequence>
<dbReference type="Proteomes" id="UP000242715">
    <property type="component" value="Unassembled WGS sequence"/>
</dbReference>
<protein>
    <submittedName>
        <fullName evidence="1">Uncharacterized protein</fullName>
    </submittedName>
</protein>
<proteinExistence type="predicted"/>